<feature type="compositionally biased region" description="Pro residues" evidence="1">
    <location>
        <begin position="325"/>
        <end position="354"/>
    </location>
</feature>
<feature type="compositionally biased region" description="Low complexity" evidence="1">
    <location>
        <begin position="315"/>
        <end position="324"/>
    </location>
</feature>
<reference evidence="2 3" key="1">
    <citation type="submission" date="2014-02" db="EMBL/GenBank/DDBJ databases">
        <title>The small core and large imbalanced accessory genome model reveals a collaborative survival strategy of Sorangium cellulosum strains in nature.</title>
        <authorList>
            <person name="Han K."/>
            <person name="Peng R."/>
            <person name="Blom J."/>
            <person name="Li Y.-Z."/>
        </authorList>
    </citation>
    <scope>NUCLEOTIDE SEQUENCE [LARGE SCALE GENOMIC DNA]</scope>
    <source>
        <strain evidence="2 3">So0149</strain>
    </source>
</reference>
<evidence type="ECO:0000313" key="3">
    <source>
        <dbReference type="Proteomes" id="UP000075515"/>
    </source>
</evidence>
<evidence type="ECO:0008006" key="4">
    <source>
        <dbReference type="Google" id="ProtNLM"/>
    </source>
</evidence>
<comment type="caution">
    <text evidence="2">The sequence shown here is derived from an EMBL/GenBank/DDBJ whole genome shotgun (WGS) entry which is preliminary data.</text>
</comment>
<sequence>MANVLPAERRLEVLAALVNGTSIRAASRMTGVHQDTIGRFGQLIGEGCARLHDRMVRDLTSPLVDLDEQHSWCRKRQVKVDAAKGDGAEVGEQWTWTAICRTSKLVIAWHVGKRDQESADALVEDVRARLVVMPQITTDGLGLYAQSIAANFGSAVPYMQTVKNFSARPGKPGVSEKYAVPRGVDFIQKRAEFGTPDPAKATNYAIERSNLTARQWNARLRRRTLAFSTKLSRHCAAVALHYVYVNFCHIPRNMRVTPAMAAGITDTVWTLEMLMVAALDEPAGEKPEPQPLAIPKPAGAARELPAGRGWLRVLPGGSATSAPSAPQPPPVASAPAPAEPEPPPPSQPPPPPGPRRMVQLSLFDVPPERDR</sequence>
<dbReference type="Proteomes" id="UP000075515">
    <property type="component" value="Unassembled WGS sequence"/>
</dbReference>
<dbReference type="AlphaFoldDB" id="A0A150SNG7"/>
<protein>
    <recommendedName>
        <fullName evidence="4">Transposase</fullName>
    </recommendedName>
</protein>
<gene>
    <name evidence="2" type="ORF">BE18_31950</name>
</gene>
<evidence type="ECO:0000256" key="1">
    <source>
        <dbReference type="SAM" id="MobiDB-lite"/>
    </source>
</evidence>
<name>A0A150SNG7_SORCE</name>
<accession>A0A150SNG7</accession>
<feature type="region of interest" description="Disordered" evidence="1">
    <location>
        <begin position="306"/>
        <end position="371"/>
    </location>
</feature>
<proteinExistence type="predicted"/>
<dbReference type="EMBL" id="JEMC01001779">
    <property type="protein sequence ID" value="KYF93976.1"/>
    <property type="molecule type" value="Genomic_DNA"/>
</dbReference>
<organism evidence="2 3">
    <name type="scientific">Sorangium cellulosum</name>
    <name type="common">Polyangium cellulosum</name>
    <dbReference type="NCBI Taxonomy" id="56"/>
    <lineage>
        <taxon>Bacteria</taxon>
        <taxon>Pseudomonadati</taxon>
        <taxon>Myxococcota</taxon>
        <taxon>Polyangia</taxon>
        <taxon>Polyangiales</taxon>
        <taxon>Polyangiaceae</taxon>
        <taxon>Sorangium</taxon>
    </lineage>
</organism>
<evidence type="ECO:0000313" key="2">
    <source>
        <dbReference type="EMBL" id="KYF93976.1"/>
    </source>
</evidence>